<feature type="transmembrane region" description="Helical" evidence="8">
    <location>
        <begin position="369"/>
        <end position="390"/>
    </location>
</feature>
<organism evidence="10 11">
    <name type="scientific">Jeotgalibacillus proteolyticus</name>
    <dbReference type="NCBI Taxonomy" id="2082395"/>
    <lineage>
        <taxon>Bacteria</taxon>
        <taxon>Bacillati</taxon>
        <taxon>Bacillota</taxon>
        <taxon>Bacilli</taxon>
        <taxon>Bacillales</taxon>
        <taxon>Caryophanaceae</taxon>
        <taxon>Jeotgalibacillus</taxon>
    </lineage>
</organism>
<dbReference type="InterPro" id="IPR011990">
    <property type="entry name" value="TPR-like_helical_dom_sf"/>
</dbReference>
<feature type="transmembrane region" description="Helical" evidence="8">
    <location>
        <begin position="339"/>
        <end position="357"/>
    </location>
</feature>
<accession>A0A2S5GEW0</accession>
<dbReference type="PROSITE" id="PS50005">
    <property type="entry name" value="TPR"/>
    <property type="match status" value="1"/>
</dbReference>
<proteinExistence type="inferred from homology"/>
<dbReference type="GO" id="GO:0016020">
    <property type="term" value="C:membrane"/>
    <property type="evidence" value="ECO:0007669"/>
    <property type="project" value="UniProtKB-SubCell"/>
</dbReference>
<evidence type="ECO:0000256" key="8">
    <source>
        <dbReference type="SAM" id="Phobius"/>
    </source>
</evidence>
<keyword evidence="4" id="KW-0378">Hydrolase</keyword>
<keyword evidence="11" id="KW-1185">Reference proteome</keyword>
<feature type="repeat" description="TPR" evidence="7">
    <location>
        <begin position="462"/>
        <end position="495"/>
    </location>
</feature>
<dbReference type="Pfam" id="PF14559">
    <property type="entry name" value="TPR_19"/>
    <property type="match status" value="1"/>
</dbReference>
<name>A0A2S5GEW0_9BACL</name>
<comment type="similarity">
    <text evidence="2">Belongs to the peptidase S54 family.</text>
</comment>
<gene>
    <name evidence="10" type="ORF">C4B60_04935</name>
</gene>
<evidence type="ECO:0000256" key="2">
    <source>
        <dbReference type="ARBA" id="ARBA00009045"/>
    </source>
</evidence>
<dbReference type="InterPro" id="IPR050925">
    <property type="entry name" value="Rhomboid_protease_S54"/>
</dbReference>
<keyword evidence="7" id="KW-0802">TPR repeat</keyword>
<keyword evidence="5 8" id="KW-1133">Transmembrane helix</keyword>
<comment type="subcellular location">
    <subcellularLocation>
        <location evidence="1">Membrane</location>
        <topology evidence="1">Multi-pass membrane protein</topology>
    </subcellularLocation>
</comment>
<evidence type="ECO:0000256" key="7">
    <source>
        <dbReference type="PROSITE-ProRule" id="PRU00339"/>
    </source>
</evidence>
<evidence type="ECO:0000256" key="3">
    <source>
        <dbReference type="ARBA" id="ARBA00022692"/>
    </source>
</evidence>
<evidence type="ECO:0000256" key="6">
    <source>
        <dbReference type="ARBA" id="ARBA00023136"/>
    </source>
</evidence>
<dbReference type="RefSeq" id="WP_104056904.1">
    <property type="nucleotide sequence ID" value="NZ_PREZ01000002.1"/>
</dbReference>
<feature type="transmembrane region" description="Helical" evidence="8">
    <location>
        <begin position="231"/>
        <end position="251"/>
    </location>
</feature>
<keyword evidence="6 8" id="KW-0472">Membrane</keyword>
<evidence type="ECO:0000256" key="4">
    <source>
        <dbReference type="ARBA" id="ARBA00022801"/>
    </source>
</evidence>
<dbReference type="PANTHER" id="PTHR43731">
    <property type="entry name" value="RHOMBOID PROTEASE"/>
    <property type="match status" value="1"/>
</dbReference>
<dbReference type="Proteomes" id="UP000239047">
    <property type="component" value="Unassembled WGS sequence"/>
</dbReference>
<dbReference type="Gene3D" id="1.25.40.10">
    <property type="entry name" value="Tetratricopeptide repeat domain"/>
    <property type="match status" value="1"/>
</dbReference>
<dbReference type="SUPFAM" id="SSF144091">
    <property type="entry name" value="Rhomboid-like"/>
    <property type="match status" value="1"/>
</dbReference>
<dbReference type="InterPro" id="IPR022764">
    <property type="entry name" value="Peptidase_S54_rhomboid_dom"/>
</dbReference>
<feature type="transmembrane region" description="Helical" evidence="8">
    <location>
        <begin position="317"/>
        <end position="333"/>
    </location>
</feature>
<dbReference type="EMBL" id="PREZ01000002">
    <property type="protein sequence ID" value="PPA71413.1"/>
    <property type="molecule type" value="Genomic_DNA"/>
</dbReference>
<reference evidence="10 11" key="1">
    <citation type="submission" date="2018-02" db="EMBL/GenBank/DDBJ databases">
        <title>Jeotgalibacillus proteolyticum sp. nov. a protease producing bacterium isolated from ocean sediments of Laizhou Bay.</title>
        <authorList>
            <person name="Li Y."/>
        </authorList>
    </citation>
    <scope>NUCLEOTIDE SEQUENCE [LARGE SCALE GENOMIC DNA]</scope>
    <source>
        <strain evidence="10 11">22-7</strain>
    </source>
</reference>
<comment type="caution">
    <text evidence="10">The sequence shown here is derived from an EMBL/GenBank/DDBJ whole genome shotgun (WGS) entry which is preliminary data.</text>
</comment>
<feature type="domain" description="Peptidase S54 rhomboid" evidence="9">
    <location>
        <begin position="222"/>
        <end position="355"/>
    </location>
</feature>
<evidence type="ECO:0000313" key="11">
    <source>
        <dbReference type="Proteomes" id="UP000239047"/>
    </source>
</evidence>
<evidence type="ECO:0000256" key="1">
    <source>
        <dbReference type="ARBA" id="ARBA00004141"/>
    </source>
</evidence>
<dbReference type="PANTHER" id="PTHR43731:SF14">
    <property type="entry name" value="PRESENILIN-ASSOCIATED RHOMBOID-LIKE PROTEIN, MITOCHONDRIAL"/>
    <property type="match status" value="1"/>
</dbReference>
<keyword evidence="3 8" id="KW-0812">Transmembrane</keyword>
<dbReference type="GO" id="GO:0006508">
    <property type="term" value="P:proteolysis"/>
    <property type="evidence" value="ECO:0007669"/>
    <property type="project" value="UniProtKB-KW"/>
</dbReference>
<sequence length="511" mass="57860">MTKKEKLNYWTMAHTFITRHGFRIIHLSKMQDELWLEGQNKRIIRMLYLEPDIDDKKSYETLQADLEELAQRSEKIRKSLKLRNIHVENYYFVENAGTELEQVKNQFPSISTKRYTIHSEIATDSAASKIDGPANHFQMEESKDDFSIAAQTEEIKRHALSHDKSEKENEKQVFNAASPFFTYFFIALHVIMFYLLETNGGSTNTQVLIDYGAKYNPLINEGEWWRFFTPIVLHIGFLHLFMNTLALFYLGPLIERIYGRIRFLLIYLLAGFTGSLMSFVFSFTISAGASGAIFGCFGALLYFGAKRPGLFIRTMGMNVLVVIGINIVFGFTVPGIDNAAHLGGLAGGFLAAGLVSLPKTKMSFKQGIFGAALILWIVLSLQAGYSGALVQKDPMAVNAIAQEDIQDGDFSEAYAILTELKEEGEATSETYFLLAFVELNQEEYDKGIENLELAIERREGFHEAHYNLALVQLEMGNTDEAKEQAELALSYSPDHEPYRELVDAINKNRQE</sequence>
<dbReference type="Pfam" id="PF01694">
    <property type="entry name" value="Rhomboid"/>
    <property type="match status" value="1"/>
</dbReference>
<dbReference type="Gene3D" id="1.20.1540.10">
    <property type="entry name" value="Rhomboid-like"/>
    <property type="match status" value="1"/>
</dbReference>
<dbReference type="InterPro" id="IPR019734">
    <property type="entry name" value="TPR_rpt"/>
</dbReference>
<evidence type="ECO:0000256" key="5">
    <source>
        <dbReference type="ARBA" id="ARBA00022989"/>
    </source>
</evidence>
<dbReference type="OrthoDB" id="9813074at2"/>
<feature type="transmembrane region" description="Helical" evidence="8">
    <location>
        <begin position="173"/>
        <end position="196"/>
    </location>
</feature>
<dbReference type="SMART" id="SM00028">
    <property type="entry name" value="TPR"/>
    <property type="match status" value="2"/>
</dbReference>
<keyword evidence="10" id="KW-0645">Protease</keyword>
<evidence type="ECO:0000313" key="10">
    <source>
        <dbReference type="EMBL" id="PPA71413.1"/>
    </source>
</evidence>
<dbReference type="GO" id="GO:0004252">
    <property type="term" value="F:serine-type endopeptidase activity"/>
    <property type="evidence" value="ECO:0007669"/>
    <property type="project" value="InterPro"/>
</dbReference>
<protein>
    <submittedName>
        <fullName evidence="10">Rhomboid family intramembrane serine protease</fullName>
    </submittedName>
</protein>
<dbReference type="AlphaFoldDB" id="A0A2S5GEW0"/>
<evidence type="ECO:0000259" key="9">
    <source>
        <dbReference type="Pfam" id="PF01694"/>
    </source>
</evidence>
<feature type="transmembrane region" description="Helical" evidence="8">
    <location>
        <begin position="263"/>
        <end position="281"/>
    </location>
</feature>
<dbReference type="SUPFAM" id="SSF48452">
    <property type="entry name" value="TPR-like"/>
    <property type="match status" value="1"/>
</dbReference>
<dbReference type="InterPro" id="IPR035952">
    <property type="entry name" value="Rhomboid-like_sf"/>
</dbReference>